<evidence type="ECO:0000313" key="1">
    <source>
        <dbReference type="EMBL" id="KYO29084.1"/>
    </source>
</evidence>
<reference evidence="1 2" key="1">
    <citation type="journal article" date="2012" name="Genome Biol.">
        <title>Sequencing three crocodilian genomes to illuminate the evolution of archosaurs and amniotes.</title>
        <authorList>
            <person name="St John J.A."/>
            <person name="Braun E.L."/>
            <person name="Isberg S.R."/>
            <person name="Miles L.G."/>
            <person name="Chong A.Y."/>
            <person name="Gongora J."/>
            <person name="Dalzell P."/>
            <person name="Moran C."/>
            <person name="Bed'hom B."/>
            <person name="Abzhanov A."/>
            <person name="Burgess S.C."/>
            <person name="Cooksey A.M."/>
            <person name="Castoe T.A."/>
            <person name="Crawford N.G."/>
            <person name="Densmore L.D."/>
            <person name="Drew J.C."/>
            <person name="Edwards S.V."/>
            <person name="Faircloth B.C."/>
            <person name="Fujita M.K."/>
            <person name="Greenwold M.J."/>
            <person name="Hoffmann F.G."/>
            <person name="Howard J.M."/>
            <person name="Iguchi T."/>
            <person name="Janes D.E."/>
            <person name="Khan S.Y."/>
            <person name="Kohno S."/>
            <person name="de Koning A.J."/>
            <person name="Lance S.L."/>
            <person name="McCarthy F.M."/>
            <person name="McCormack J.E."/>
            <person name="Merchant M.E."/>
            <person name="Peterson D.G."/>
            <person name="Pollock D.D."/>
            <person name="Pourmand N."/>
            <person name="Raney B.J."/>
            <person name="Roessler K.A."/>
            <person name="Sanford J.R."/>
            <person name="Sawyer R.H."/>
            <person name="Schmidt C.J."/>
            <person name="Triplett E.W."/>
            <person name="Tuberville T.D."/>
            <person name="Venegas-Anaya M."/>
            <person name="Howard J.T."/>
            <person name="Jarvis E.D."/>
            <person name="Guillette L.J.Jr."/>
            <person name="Glenn T.C."/>
            <person name="Green R.E."/>
            <person name="Ray D.A."/>
        </authorList>
    </citation>
    <scope>NUCLEOTIDE SEQUENCE [LARGE SCALE GENOMIC DNA]</scope>
    <source>
        <strain evidence="1">KSC_2009_1</strain>
    </source>
</reference>
<protein>
    <submittedName>
        <fullName evidence="1">Uncharacterized protein</fullName>
    </submittedName>
</protein>
<name>A0A151MX49_ALLMI</name>
<keyword evidence="2" id="KW-1185">Reference proteome</keyword>
<accession>A0A151MX49</accession>
<dbReference type="EMBL" id="AKHW03004724">
    <property type="protein sequence ID" value="KYO29084.1"/>
    <property type="molecule type" value="Genomic_DNA"/>
</dbReference>
<sequence length="73" mass="8293">MGWIRKRNSRRLSGLNCFPGHKHNSLLWISFLKRGSCSQFFAWSNEIWAPASNIATNLDPAGGFFSTMKVSIF</sequence>
<dbReference type="AlphaFoldDB" id="A0A151MX49"/>
<gene>
    <name evidence="1" type="ORF">Y1Q_0009885</name>
</gene>
<evidence type="ECO:0000313" key="2">
    <source>
        <dbReference type="Proteomes" id="UP000050525"/>
    </source>
</evidence>
<comment type="caution">
    <text evidence="1">The sequence shown here is derived from an EMBL/GenBank/DDBJ whole genome shotgun (WGS) entry which is preliminary data.</text>
</comment>
<proteinExistence type="predicted"/>
<organism evidence="1 2">
    <name type="scientific">Alligator mississippiensis</name>
    <name type="common">American alligator</name>
    <dbReference type="NCBI Taxonomy" id="8496"/>
    <lineage>
        <taxon>Eukaryota</taxon>
        <taxon>Metazoa</taxon>
        <taxon>Chordata</taxon>
        <taxon>Craniata</taxon>
        <taxon>Vertebrata</taxon>
        <taxon>Euteleostomi</taxon>
        <taxon>Archelosauria</taxon>
        <taxon>Archosauria</taxon>
        <taxon>Crocodylia</taxon>
        <taxon>Alligatoridae</taxon>
        <taxon>Alligatorinae</taxon>
        <taxon>Alligator</taxon>
    </lineage>
</organism>
<dbReference type="Proteomes" id="UP000050525">
    <property type="component" value="Unassembled WGS sequence"/>
</dbReference>